<gene>
    <name evidence="1" type="ORF">DXB87_10325</name>
</gene>
<evidence type="ECO:0000313" key="1">
    <source>
        <dbReference type="EMBL" id="RGM90287.1"/>
    </source>
</evidence>
<dbReference type="AlphaFoldDB" id="A0A3E4Z6Z1"/>
<dbReference type="Proteomes" id="UP000260814">
    <property type="component" value="Unassembled WGS sequence"/>
</dbReference>
<sequence length="79" mass="9197">MCNYKIKRIMSRTRFNKNGTVSITGISLELYYAIQKIVSASESSFLDPEENGEYYSNCDFLCSLTPKEKEELEKIDWIL</sequence>
<organism evidence="1 2">
    <name type="scientific">Phocaeicola plebeius</name>
    <dbReference type="NCBI Taxonomy" id="310297"/>
    <lineage>
        <taxon>Bacteria</taxon>
        <taxon>Pseudomonadati</taxon>
        <taxon>Bacteroidota</taxon>
        <taxon>Bacteroidia</taxon>
        <taxon>Bacteroidales</taxon>
        <taxon>Bacteroidaceae</taxon>
        <taxon>Phocaeicola</taxon>
    </lineage>
</organism>
<dbReference type="EMBL" id="QSTW01000013">
    <property type="protein sequence ID" value="RGM90287.1"/>
    <property type="molecule type" value="Genomic_DNA"/>
</dbReference>
<comment type="caution">
    <text evidence="1">The sequence shown here is derived from an EMBL/GenBank/DDBJ whole genome shotgun (WGS) entry which is preliminary data.</text>
</comment>
<accession>A0A3E4Z6Z1</accession>
<proteinExistence type="predicted"/>
<reference evidence="1 2" key="1">
    <citation type="submission" date="2018-08" db="EMBL/GenBank/DDBJ databases">
        <title>A genome reference for cultivated species of the human gut microbiota.</title>
        <authorList>
            <person name="Zou Y."/>
            <person name="Xue W."/>
            <person name="Luo G."/>
        </authorList>
    </citation>
    <scope>NUCLEOTIDE SEQUENCE [LARGE SCALE GENOMIC DNA]</scope>
    <source>
        <strain evidence="1 2">OM06-2</strain>
    </source>
</reference>
<protein>
    <submittedName>
        <fullName evidence="1">Uncharacterized protein</fullName>
    </submittedName>
</protein>
<evidence type="ECO:0000313" key="2">
    <source>
        <dbReference type="Proteomes" id="UP000260814"/>
    </source>
</evidence>
<name>A0A3E4Z6Z1_9BACT</name>